<dbReference type="HOGENOM" id="CLU_002360_3_0_1"/>
<dbReference type="AlphaFoldDB" id="A0A0C3QFJ6"/>
<dbReference type="InterPro" id="IPR018303">
    <property type="entry name" value="ATPase_P-typ_P_site"/>
</dbReference>
<dbReference type="GO" id="GO:0008554">
    <property type="term" value="F:P-type sodium transporter activity"/>
    <property type="evidence" value="ECO:0007669"/>
    <property type="project" value="UniProtKB-EC"/>
</dbReference>
<gene>
    <name evidence="25" type="ORF">M407DRAFT_211793</name>
</gene>
<sequence length="1077" mass="117996">MTTPAIQSDKQTNSTSPSPLPKAPHLLSPEDVAKALSTDPEGLLDEQASSKLSIYGRNELEDGGGPSAIRIFIKQIVNAMMLVLILAMIVTFVIKSWISAGVVVAVVVMNITVGFVQEYAAEKTMESLRTLSSPTARVVRGSQTKVIVTAELVPGDVVELKVGDTIPADIRLFECMNFETDEALLTGESLPVAKEAAIIFKEDQDVGVGDRLNLAYSSATVTKGRAKGYAYATGMNTEIGHIARSLKGKNSRFRRPVPKESGKVTVGAYARAAFGTVKDTAFRFLGLNVGTPLQRKLSKLALILFAIAVVFAIIVLAANKFSNNSEVIIYAVATALSMIPASLVVVLTITMSMGTKRMVKRNVIVRNMNALESLGAVTNICSDKTGTITQGKMVAKRAYIPAYGTFTVDDIRDPNSPTDGNITFSPLSPVDADARMHNDNRVDPTKVSDVTTHTKIPAFESFLRVASLCNLATVHQGPNGQWAARGDPTEIGIQVFASRFRFKTVTSSADSEKQWVQLAEFPFDSDVKRMSVIFRRLSGGSDVVFMKGAVERILGACTTIRTKEGDVAITEQHKTDILANMEVLAGEGLRVLALALREWTEQVDEWRGYPRENVEKEMTFLGLIGLYDPPRPESYPSVKKCHQAGITVHMLTGDHKATAQAIAQQVGIIPKALYKIPKHILKAVVMTAGEFDQLSDDEVDALPVLPLVLARCAPQTKVRMVNALHRRGCFVAMTGDGVNDSPSLKEADVGIAMGTGSDVAKGAADIVLTDDNFASILNAIEEGRRIFDNLKKFVLHILAENVCQACTLLIGLAFKDSTGLSVFPLSPVEVMWIILITSGFPDFGLGMISATPDVMTRPPHDRRRGVFTIEVLLDIAVYGIWMSALCLASFVLVVYGWGSDDLGNNCNSEYNASCDTVFRARATTFTCLTWFALFLAWEMIDLRRSFFRMQPGSKKYFTQWAIDAWKEKFLFWSVIFGFVTIFPILYIPVLNEKVFAHTGISWEWGIVFVEALLFFLGVEAWKWAKRVWARHYLKDDVARDPENDLEAGGAFSRYTTVMTTDTVASTNEKGRKGLGKK</sequence>
<dbReference type="InterPro" id="IPR036412">
    <property type="entry name" value="HAD-like_sf"/>
</dbReference>
<evidence type="ECO:0000256" key="11">
    <source>
        <dbReference type="ARBA" id="ARBA00022958"/>
    </source>
</evidence>
<keyword evidence="17" id="KW-0739">Sodium transport</keyword>
<comment type="catalytic activity">
    <reaction evidence="21">
        <text>Na(+)(in) + ATP + H2O = Na(+)(out) + ADP + phosphate + H(+)</text>
        <dbReference type="Rhea" id="RHEA:14633"/>
        <dbReference type="ChEBI" id="CHEBI:15377"/>
        <dbReference type="ChEBI" id="CHEBI:15378"/>
        <dbReference type="ChEBI" id="CHEBI:29101"/>
        <dbReference type="ChEBI" id="CHEBI:30616"/>
        <dbReference type="ChEBI" id="CHEBI:43474"/>
        <dbReference type="ChEBI" id="CHEBI:456216"/>
        <dbReference type="EC" id="7.2.2.3"/>
    </reaction>
    <physiologicalReaction direction="left-to-right" evidence="21">
        <dbReference type="Rhea" id="RHEA:14634"/>
    </physiologicalReaction>
</comment>
<feature type="transmembrane region" description="Helical" evidence="23">
    <location>
        <begin position="918"/>
        <end position="940"/>
    </location>
</feature>
<organism evidence="25 26">
    <name type="scientific">Tulasnella calospora MUT 4182</name>
    <dbReference type="NCBI Taxonomy" id="1051891"/>
    <lineage>
        <taxon>Eukaryota</taxon>
        <taxon>Fungi</taxon>
        <taxon>Dikarya</taxon>
        <taxon>Basidiomycota</taxon>
        <taxon>Agaricomycotina</taxon>
        <taxon>Agaricomycetes</taxon>
        <taxon>Cantharellales</taxon>
        <taxon>Tulasnellaceae</taxon>
        <taxon>Tulasnella</taxon>
    </lineage>
</organism>
<comment type="subcellular location">
    <subcellularLocation>
        <location evidence="2">Cell membrane</location>
        <topology evidence="2">Multi-pass membrane protein</topology>
    </subcellularLocation>
</comment>
<name>A0A0C3QFJ6_9AGAM</name>
<protein>
    <recommendedName>
        <fullName evidence="19">P-type Na(+) transporter</fullName>
        <ecNumber evidence="19">7.2.2.3</ecNumber>
    </recommendedName>
</protein>
<dbReference type="SUPFAM" id="SSF81653">
    <property type="entry name" value="Calcium ATPase, transduction domain A"/>
    <property type="match status" value="1"/>
</dbReference>
<dbReference type="SFLD" id="SFLDF00027">
    <property type="entry name" value="p-type_atpase"/>
    <property type="match status" value="1"/>
</dbReference>
<feature type="domain" description="Cation-transporting P-type ATPase N-terminal" evidence="24">
    <location>
        <begin position="23"/>
        <end position="96"/>
    </location>
</feature>
<keyword evidence="6 23" id="KW-0812">Transmembrane</keyword>
<dbReference type="SMART" id="SM00831">
    <property type="entry name" value="Cation_ATPase_N"/>
    <property type="match status" value="1"/>
</dbReference>
<feature type="compositionally biased region" description="Polar residues" evidence="22">
    <location>
        <begin position="1"/>
        <end position="17"/>
    </location>
</feature>
<dbReference type="EC" id="7.2.2.3" evidence="19"/>
<evidence type="ECO:0000256" key="21">
    <source>
        <dbReference type="ARBA" id="ARBA00049499"/>
    </source>
</evidence>
<dbReference type="OrthoDB" id="3352408at2759"/>
<evidence type="ECO:0000256" key="19">
    <source>
        <dbReference type="ARBA" id="ARBA00035029"/>
    </source>
</evidence>
<dbReference type="InterPro" id="IPR001757">
    <property type="entry name" value="P_typ_ATPase"/>
</dbReference>
<evidence type="ECO:0000256" key="14">
    <source>
        <dbReference type="ARBA" id="ARBA00023053"/>
    </source>
</evidence>
<evidence type="ECO:0000256" key="2">
    <source>
        <dbReference type="ARBA" id="ARBA00004651"/>
    </source>
</evidence>
<evidence type="ECO:0000259" key="24">
    <source>
        <dbReference type="SMART" id="SM00831"/>
    </source>
</evidence>
<keyword evidence="8" id="KW-0547">Nucleotide-binding</keyword>
<evidence type="ECO:0000256" key="16">
    <source>
        <dbReference type="ARBA" id="ARBA00023136"/>
    </source>
</evidence>
<dbReference type="InterPro" id="IPR004014">
    <property type="entry name" value="ATPase_P-typ_cation-transptr_N"/>
</dbReference>
<keyword evidence="7" id="KW-0479">Metal-binding</keyword>
<dbReference type="InterPro" id="IPR059000">
    <property type="entry name" value="ATPase_P-type_domA"/>
</dbReference>
<feature type="transmembrane region" description="Helical" evidence="23">
    <location>
        <begin position="871"/>
        <end position="898"/>
    </location>
</feature>
<reference evidence="25 26" key="1">
    <citation type="submission" date="2014-04" db="EMBL/GenBank/DDBJ databases">
        <authorList>
            <consortium name="DOE Joint Genome Institute"/>
            <person name="Kuo A."/>
            <person name="Girlanda M."/>
            <person name="Perotto S."/>
            <person name="Kohler A."/>
            <person name="Nagy L.G."/>
            <person name="Floudas D."/>
            <person name="Copeland A."/>
            <person name="Barry K.W."/>
            <person name="Cichocki N."/>
            <person name="Veneault-Fourrey C."/>
            <person name="LaButti K."/>
            <person name="Lindquist E.A."/>
            <person name="Lipzen A."/>
            <person name="Lundell T."/>
            <person name="Morin E."/>
            <person name="Murat C."/>
            <person name="Sun H."/>
            <person name="Tunlid A."/>
            <person name="Henrissat B."/>
            <person name="Grigoriev I.V."/>
            <person name="Hibbett D.S."/>
            <person name="Martin F."/>
            <person name="Nordberg H.P."/>
            <person name="Cantor M.N."/>
            <person name="Hua S.X."/>
        </authorList>
    </citation>
    <scope>NUCLEOTIDE SEQUENCE [LARGE SCALE GENOMIC DNA]</scope>
    <source>
        <strain evidence="25 26">MUT 4182</strain>
    </source>
</reference>
<evidence type="ECO:0000256" key="17">
    <source>
        <dbReference type="ARBA" id="ARBA00023201"/>
    </source>
</evidence>
<dbReference type="Gene3D" id="2.70.150.10">
    <property type="entry name" value="Calcium-transporting ATPase, cytoplasmic transduction domain A"/>
    <property type="match status" value="1"/>
</dbReference>
<dbReference type="Proteomes" id="UP000054248">
    <property type="component" value="Unassembled WGS sequence"/>
</dbReference>
<evidence type="ECO:0000256" key="23">
    <source>
        <dbReference type="SAM" id="Phobius"/>
    </source>
</evidence>
<evidence type="ECO:0000256" key="9">
    <source>
        <dbReference type="ARBA" id="ARBA00022840"/>
    </source>
</evidence>
<evidence type="ECO:0000256" key="3">
    <source>
        <dbReference type="ARBA" id="ARBA00022448"/>
    </source>
</evidence>
<evidence type="ECO:0000256" key="22">
    <source>
        <dbReference type="SAM" id="MobiDB-lite"/>
    </source>
</evidence>
<keyword evidence="11" id="KW-0630">Potassium</keyword>
<accession>A0A0C3QFJ6</accession>
<keyword evidence="3" id="KW-0813">Transport</keyword>
<keyword evidence="5" id="KW-0633">Potassium transport</keyword>
<dbReference type="Pfam" id="PF00122">
    <property type="entry name" value="E1-E2_ATPase"/>
    <property type="match status" value="1"/>
</dbReference>
<evidence type="ECO:0000256" key="7">
    <source>
        <dbReference type="ARBA" id="ARBA00022723"/>
    </source>
</evidence>
<dbReference type="PROSITE" id="PS00154">
    <property type="entry name" value="ATPASE_E1_E2"/>
    <property type="match status" value="1"/>
</dbReference>
<feature type="transmembrane region" description="Helical" evidence="23">
    <location>
        <begin position="1001"/>
        <end position="1021"/>
    </location>
</feature>
<dbReference type="SFLD" id="SFLDG00002">
    <property type="entry name" value="C1.7:_P-type_atpase_like"/>
    <property type="match status" value="1"/>
</dbReference>
<evidence type="ECO:0000313" key="25">
    <source>
        <dbReference type="EMBL" id="KIO24876.1"/>
    </source>
</evidence>
<feature type="transmembrane region" description="Helical" evidence="23">
    <location>
        <begin position="793"/>
        <end position="814"/>
    </location>
</feature>
<dbReference type="FunFam" id="3.40.1110.10:FF:000039">
    <property type="entry name" value="Sodium P-type ATPase"/>
    <property type="match status" value="1"/>
</dbReference>
<dbReference type="GO" id="GO:0005524">
    <property type="term" value="F:ATP binding"/>
    <property type="evidence" value="ECO:0007669"/>
    <property type="project" value="UniProtKB-KW"/>
</dbReference>
<dbReference type="InterPro" id="IPR006414">
    <property type="entry name" value="P-type_ATPase_IID"/>
</dbReference>
<dbReference type="InterPro" id="IPR023298">
    <property type="entry name" value="ATPase_P-typ_TM_dom_sf"/>
</dbReference>
<comment type="similarity">
    <text evidence="18">Belongs to the cation transport ATPase (P-type) (TC 3.A.3) family. Type IID subfamily.</text>
</comment>
<dbReference type="PRINTS" id="PR00119">
    <property type="entry name" value="CATATPASE"/>
</dbReference>
<dbReference type="Pfam" id="PF13246">
    <property type="entry name" value="Cation_ATPase"/>
    <property type="match status" value="1"/>
</dbReference>
<keyword evidence="4" id="KW-1003">Cell membrane</keyword>
<evidence type="ECO:0000256" key="5">
    <source>
        <dbReference type="ARBA" id="ARBA00022538"/>
    </source>
</evidence>
<dbReference type="InterPro" id="IPR006068">
    <property type="entry name" value="ATPase_P-typ_cation-transptr_C"/>
</dbReference>
<comment type="catalytic activity">
    <reaction evidence="20">
        <text>K(+)(in) + ATP + H2O = K(+)(out) + ADP + phosphate + H(+)</text>
        <dbReference type="Rhea" id="RHEA:75815"/>
        <dbReference type="ChEBI" id="CHEBI:15377"/>
        <dbReference type="ChEBI" id="CHEBI:15378"/>
        <dbReference type="ChEBI" id="CHEBI:29103"/>
        <dbReference type="ChEBI" id="CHEBI:30616"/>
        <dbReference type="ChEBI" id="CHEBI:43474"/>
        <dbReference type="ChEBI" id="CHEBI:456216"/>
    </reaction>
</comment>
<proteinExistence type="inferred from homology"/>
<evidence type="ECO:0000256" key="8">
    <source>
        <dbReference type="ARBA" id="ARBA00022741"/>
    </source>
</evidence>
<dbReference type="Gene3D" id="3.40.50.1000">
    <property type="entry name" value="HAD superfamily/HAD-like"/>
    <property type="match status" value="1"/>
</dbReference>
<dbReference type="Pfam" id="PF08282">
    <property type="entry name" value="Hydrolase_3"/>
    <property type="match status" value="1"/>
</dbReference>
<keyword evidence="10" id="KW-0460">Magnesium</keyword>
<keyword evidence="9" id="KW-0067">ATP-binding</keyword>
<dbReference type="SFLD" id="SFLDS00003">
    <property type="entry name" value="Haloacid_Dehalogenase"/>
    <property type="match status" value="1"/>
</dbReference>
<dbReference type="GO" id="GO:0006813">
    <property type="term" value="P:potassium ion transport"/>
    <property type="evidence" value="ECO:0007669"/>
    <property type="project" value="UniProtKB-KW"/>
</dbReference>
<dbReference type="SUPFAM" id="SSF81660">
    <property type="entry name" value="Metal cation-transporting ATPase, ATP-binding domain N"/>
    <property type="match status" value="1"/>
</dbReference>
<dbReference type="PRINTS" id="PR00120">
    <property type="entry name" value="HATPASE"/>
</dbReference>
<keyword evidence="12" id="KW-1278">Translocase</keyword>
<dbReference type="SUPFAM" id="SSF56784">
    <property type="entry name" value="HAD-like"/>
    <property type="match status" value="1"/>
</dbReference>
<evidence type="ECO:0000256" key="18">
    <source>
        <dbReference type="ARBA" id="ARBA00035017"/>
    </source>
</evidence>
<dbReference type="InterPro" id="IPR023214">
    <property type="entry name" value="HAD_sf"/>
</dbReference>
<feature type="transmembrane region" description="Helical" evidence="23">
    <location>
        <begin position="327"/>
        <end position="351"/>
    </location>
</feature>
<evidence type="ECO:0000256" key="1">
    <source>
        <dbReference type="ARBA" id="ARBA00001946"/>
    </source>
</evidence>
<dbReference type="InterPro" id="IPR008250">
    <property type="entry name" value="ATPase_P-typ_transduc_dom_A_sf"/>
</dbReference>
<comment type="cofactor">
    <cofactor evidence="1">
        <name>Mg(2+)</name>
        <dbReference type="ChEBI" id="CHEBI:18420"/>
    </cofactor>
</comment>
<dbReference type="Pfam" id="PF00689">
    <property type="entry name" value="Cation_ATPase_C"/>
    <property type="match status" value="1"/>
</dbReference>
<evidence type="ECO:0000256" key="10">
    <source>
        <dbReference type="ARBA" id="ARBA00022842"/>
    </source>
</evidence>
<dbReference type="FunFam" id="3.40.50.1000:FF:000047">
    <property type="entry name" value="Sodium P-type ATPase"/>
    <property type="match status" value="1"/>
</dbReference>
<evidence type="ECO:0000256" key="20">
    <source>
        <dbReference type="ARBA" id="ARBA00048599"/>
    </source>
</evidence>
<dbReference type="STRING" id="1051891.A0A0C3QFJ6"/>
<evidence type="ECO:0000256" key="12">
    <source>
        <dbReference type="ARBA" id="ARBA00022967"/>
    </source>
</evidence>
<feature type="region of interest" description="Disordered" evidence="22">
    <location>
        <begin position="1"/>
        <end position="26"/>
    </location>
</feature>
<dbReference type="GO" id="GO:0016887">
    <property type="term" value="F:ATP hydrolysis activity"/>
    <property type="evidence" value="ECO:0007669"/>
    <property type="project" value="InterPro"/>
</dbReference>
<dbReference type="GO" id="GO:0005886">
    <property type="term" value="C:plasma membrane"/>
    <property type="evidence" value="ECO:0007669"/>
    <property type="project" value="UniProtKB-SubCell"/>
</dbReference>
<keyword evidence="15" id="KW-0406">Ion transport</keyword>
<feature type="transmembrane region" description="Helical" evidence="23">
    <location>
        <begin position="969"/>
        <end position="989"/>
    </location>
</feature>
<feature type="transmembrane region" description="Helical" evidence="23">
    <location>
        <begin position="300"/>
        <end position="321"/>
    </location>
</feature>
<evidence type="ECO:0000256" key="13">
    <source>
        <dbReference type="ARBA" id="ARBA00022989"/>
    </source>
</evidence>
<dbReference type="Gene3D" id="1.20.1110.10">
    <property type="entry name" value="Calcium-transporting ATPase, transmembrane domain"/>
    <property type="match status" value="2"/>
</dbReference>
<evidence type="ECO:0000256" key="4">
    <source>
        <dbReference type="ARBA" id="ARBA00022475"/>
    </source>
</evidence>
<keyword evidence="14" id="KW-0915">Sodium</keyword>
<dbReference type="Pfam" id="PF00690">
    <property type="entry name" value="Cation_ATPase_N"/>
    <property type="match status" value="1"/>
</dbReference>
<dbReference type="EMBL" id="KN823052">
    <property type="protein sequence ID" value="KIO24876.1"/>
    <property type="molecule type" value="Genomic_DNA"/>
</dbReference>
<reference evidence="26" key="2">
    <citation type="submission" date="2015-01" db="EMBL/GenBank/DDBJ databases">
        <title>Evolutionary Origins and Diversification of the Mycorrhizal Mutualists.</title>
        <authorList>
            <consortium name="DOE Joint Genome Institute"/>
            <consortium name="Mycorrhizal Genomics Consortium"/>
            <person name="Kohler A."/>
            <person name="Kuo A."/>
            <person name="Nagy L.G."/>
            <person name="Floudas D."/>
            <person name="Copeland A."/>
            <person name="Barry K.W."/>
            <person name="Cichocki N."/>
            <person name="Veneault-Fourrey C."/>
            <person name="LaButti K."/>
            <person name="Lindquist E.A."/>
            <person name="Lipzen A."/>
            <person name="Lundell T."/>
            <person name="Morin E."/>
            <person name="Murat C."/>
            <person name="Riley R."/>
            <person name="Ohm R."/>
            <person name="Sun H."/>
            <person name="Tunlid A."/>
            <person name="Henrissat B."/>
            <person name="Grigoriev I.V."/>
            <person name="Hibbett D.S."/>
            <person name="Martin F."/>
        </authorList>
    </citation>
    <scope>NUCLEOTIDE SEQUENCE [LARGE SCALE GENOMIC DNA]</scope>
    <source>
        <strain evidence="26">MUT 4182</strain>
    </source>
</reference>
<evidence type="ECO:0000256" key="15">
    <source>
        <dbReference type="ARBA" id="ARBA00023065"/>
    </source>
</evidence>
<keyword evidence="26" id="KW-1185">Reference proteome</keyword>
<feature type="transmembrane region" description="Helical" evidence="23">
    <location>
        <begin position="100"/>
        <end position="121"/>
    </location>
</feature>
<dbReference type="GO" id="GO:0046872">
    <property type="term" value="F:metal ion binding"/>
    <property type="evidence" value="ECO:0007669"/>
    <property type="project" value="UniProtKB-KW"/>
</dbReference>
<dbReference type="NCBIfam" id="TIGR01494">
    <property type="entry name" value="ATPase_P-type"/>
    <property type="match status" value="3"/>
</dbReference>
<dbReference type="InterPro" id="IPR023299">
    <property type="entry name" value="ATPase_P-typ_cyto_dom_N"/>
</dbReference>
<evidence type="ECO:0000256" key="6">
    <source>
        <dbReference type="ARBA" id="ARBA00022692"/>
    </source>
</evidence>
<feature type="transmembrane region" description="Helical" evidence="23">
    <location>
        <begin position="830"/>
        <end position="850"/>
    </location>
</feature>
<dbReference type="NCBIfam" id="TIGR01523">
    <property type="entry name" value="ATPase-IID_K-Na"/>
    <property type="match status" value="1"/>
</dbReference>
<evidence type="ECO:0000313" key="26">
    <source>
        <dbReference type="Proteomes" id="UP000054248"/>
    </source>
</evidence>
<dbReference type="InterPro" id="IPR044492">
    <property type="entry name" value="P_typ_ATPase_HD_dom"/>
</dbReference>
<dbReference type="SUPFAM" id="SSF81665">
    <property type="entry name" value="Calcium ATPase, transmembrane domain M"/>
    <property type="match status" value="1"/>
</dbReference>
<keyword evidence="13 23" id="KW-1133">Transmembrane helix</keyword>
<dbReference type="PANTHER" id="PTHR42861">
    <property type="entry name" value="CALCIUM-TRANSPORTING ATPASE"/>
    <property type="match status" value="1"/>
</dbReference>
<dbReference type="FunFam" id="1.20.1110.10:FF:000015">
    <property type="entry name" value="Sodium ion P-type ATPase"/>
    <property type="match status" value="1"/>
</dbReference>
<dbReference type="Gene3D" id="3.40.1110.10">
    <property type="entry name" value="Calcium-transporting ATPase, cytoplasmic domain N"/>
    <property type="match status" value="1"/>
</dbReference>
<keyword evidence="16 23" id="KW-0472">Membrane</keyword>
<feature type="transmembrane region" description="Helical" evidence="23">
    <location>
        <begin position="76"/>
        <end position="94"/>
    </location>
</feature>